<feature type="compositionally biased region" description="Low complexity" evidence="5">
    <location>
        <begin position="457"/>
        <end position="471"/>
    </location>
</feature>
<organism evidence="7 8">
    <name type="scientific">Sordaria macrospora</name>
    <dbReference type="NCBI Taxonomy" id="5147"/>
    <lineage>
        <taxon>Eukaryota</taxon>
        <taxon>Fungi</taxon>
        <taxon>Dikarya</taxon>
        <taxon>Ascomycota</taxon>
        <taxon>Pezizomycotina</taxon>
        <taxon>Sordariomycetes</taxon>
        <taxon>Sordariomycetidae</taxon>
        <taxon>Sordariales</taxon>
        <taxon>Sordariaceae</taxon>
        <taxon>Sordaria</taxon>
    </lineage>
</organism>
<feature type="compositionally biased region" description="Basic and acidic residues" evidence="5">
    <location>
        <begin position="652"/>
        <end position="668"/>
    </location>
</feature>
<evidence type="ECO:0000313" key="8">
    <source>
        <dbReference type="Proteomes" id="UP000433876"/>
    </source>
</evidence>
<keyword evidence="3 4" id="KW-0440">LIM domain</keyword>
<dbReference type="SUPFAM" id="SSF57716">
    <property type="entry name" value="Glucocorticoid receptor-like (DNA-binding domain)"/>
    <property type="match status" value="1"/>
</dbReference>
<evidence type="ECO:0000256" key="3">
    <source>
        <dbReference type="ARBA" id="ARBA00023038"/>
    </source>
</evidence>
<dbReference type="CDD" id="cd09397">
    <property type="entry name" value="LIM1_UF1"/>
    <property type="match status" value="1"/>
</dbReference>
<reference evidence="7 8" key="1">
    <citation type="submission" date="2017-07" db="EMBL/GenBank/DDBJ databases">
        <title>Genome sequence of the Sordaria macrospora wild type strain R19027.</title>
        <authorList>
            <person name="Nowrousian M."/>
            <person name="Teichert I."/>
            <person name="Kueck U."/>
        </authorList>
    </citation>
    <scope>NUCLEOTIDE SEQUENCE [LARGE SCALE GENOMIC DNA]</scope>
    <source>
        <strain evidence="7 8">R19027</strain>
        <tissue evidence="7">Mycelium</tissue>
    </source>
</reference>
<feature type="compositionally biased region" description="Pro residues" evidence="5">
    <location>
        <begin position="869"/>
        <end position="879"/>
    </location>
</feature>
<dbReference type="PROSITE" id="PS00478">
    <property type="entry name" value="LIM_DOMAIN_1"/>
    <property type="match status" value="1"/>
</dbReference>
<evidence type="ECO:0000259" key="6">
    <source>
        <dbReference type="PROSITE" id="PS50023"/>
    </source>
</evidence>
<evidence type="ECO:0000313" key="7">
    <source>
        <dbReference type="EMBL" id="KAA8633717.1"/>
    </source>
</evidence>
<feature type="compositionally biased region" description="Polar residues" evidence="5">
    <location>
        <begin position="481"/>
        <end position="493"/>
    </location>
</feature>
<feature type="compositionally biased region" description="Basic and acidic residues" evidence="5">
    <location>
        <begin position="328"/>
        <end position="343"/>
    </location>
</feature>
<feature type="region of interest" description="Disordered" evidence="5">
    <location>
        <begin position="28"/>
        <end position="739"/>
    </location>
</feature>
<feature type="compositionally biased region" description="Polar residues" evidence="5">
    <location>
        <begin position="89"/>
        <end position="108"/>
    </location>
</feature>
<feature type="region of interest" description="Disordered" evidence="5">
    <location>
        <begin position="860"/>
        <end position="937"/>
    </location>
</feature>
<dbReference type="GO" id="GO:0051371">
    <property type="term" value="F:muscle alpha-actinin binding"/>
    <property type="evidence" value="ECO:0007669"/>
    <property type="project" value="TreeGrafter"/>
</dbReference>
<dbReference type="GO" id="GO:0001725">
    <property type="term" value="C:stress fiber"/>
    <property type="evidence" value="ECO:0007669"/>
    <property type="project" value="TreeGrafter"/>
</dbReference>
<protein>
    <recommendedName>
        <fullName evidence="6">LIM zinc-binding domain-containing protein</fullName>
    </recommendedName>
</protein>
<dbReference type="AlphaFoldDB" id="A0A8S8ZS66"/>
<feature type="compositionally biased region" description="Gly residues" evidence="5">
    <location>
        <begin position="892"/>
        <end position="916"/>
    </location>
</feature>
<dbReference type="GO" id="GO:0030695">
    <property type="term" value="F:GTPase regulator activity"/>
    <property type="evidence" value="ECO:0007669"/>
    <property type="project" value="UniProtKB-ARBA"/>
</dbReference>
<name>A0A8S8ZS66_SORMA</name>
<feature type="compositionally biased region" description="Basic and acidic residues" evidence="5">
    <location>
        <begin position="700"/>
        <end position="722"/>
    </location>
</feature>
<dbReference type="GO" id="GO:0031941">
    <property type="term" value="C:filamentous actin"/>
    <property type="evidence" value="ECO:0007669"/>
    <property type="project" value="TreeGrafter"/>
</dbReference>
<feature type="compositionally biased region" description="Pro residues" evidence="5">
    <location>
        <begin position="265"/>
        <end position="288"/>
    </location>
</feature>
<feature type="compositionally biased region" description="Polar residues" evidence="5">
    <location>
        <begin position="207"/>
        <end position="220"/>
    </location>
</feature>
<gene>
    <name evidence="7" type="ORF">SMACR_06542</name>
</gene>
<dbReference type="InterPro" id="IPR050604">
    <property type="entry name" value="PDZ-LIM_domain"/>
</dbReference>
<dbReference type="InterPro" id="IPR001781">
    <property type="entry name" value="Znf_LIM"/>
</dbReference>
<feature type="domain" description="LIM zinc-binding" evidence="6">
    <location>
        <begin position="737"/>
        <end position="800"/>
    </location>
</feature>
<evidence type="ECO:0000256" key="2">
    <source>
        <dbReference type="ARBA" id="ARBA00022833"/>
    </source>
</evidence>
<feature type="compositionally biased region" description="Pro residues" evidence="5">
    <location>
        <begin position="527"/>
        <end position="538"/>
    </location>
</feature>
<keyword evidence="1 4" id="KW-0479">Metal-binding</keyword>
<dbReference type="EMBL" id="NMPR01000033">
    <property type="protein sequence ID" value="KAA8633717.1"/>
    <property type="molecule type" value="Genomic_DNA"/>
</dbReference>
<dbReference type="PROSITE" id="PS50023">
    <property type="entry name" value="LIM_DOMAIN_2"/>
    <property type="match status" value="1"/>
</dbReference>
<evidence type="ECO:0000256" key="4">
    <source>
        <dbReference type="PROSITE-ProRule" id="PRU00125"/>
    </source>
</evidence>
<keyword evidence="2 4" id="KW-0862">Zinc</keyword>
<proteinExistence type="predicted"/>
<dbReference type="Proteomes" id="UP000433876">
    <property type="component" value="Unassembled WGS sequence"/>
</dbReference>
<feature type="compositionally biased region" description="Low complexity" evidence="5">
    <location>
        <begin position="430"/>
        <end position="449"/>
    </location>
</feature>
<dbReference type="VEuPathDB" id="FungiDB:SMAC_06542"/>
<dbReference type="PANTHER" id="PTHR24214:SF62">
    <property type="entry name" value="LEUPAXIN"/>
    <property type="match status" value="1"/>
</dbReference>
<evidence type="ECO:0000256" key="1">
    <source>
        <dbReference type="ARBA" id="ARBA00022723"/>
    </source>
</evidence>
<dbReference type="SMART" id="SM00132">
    <property type="entry name" value="LIM"/>
    <property type="match status" value="2"/>
</dbReference>
<dbReference type="Gene3D" id="2.10.110.10">
    <property type="entry name" value="Cysteine Rich Protein"/>
    <property type="match status" value="2"/>
</dbReference>
<dbReference type="PANTHER" id="PTHR24214">
    <property type="entry name" value="PDZ AND LIM DOMAIN PROTEIN ZASP"/>
    <property type="match status" value="1"/>
</dbReference>
<comment type="caution">
    <text evidence="7">The sequence shown here is derived from an EMBL/GenBank/DDBJ whole genome shotgun (WGS) entry which is preliminary data.</text>
</comment>
<dbReference type="Pfam" id="PF00412">
    <property type="entry name" value="LIM"/>
    <property type="match status" value="2"/>
</dbReference>
<dbReference type="GO" id="GO:0030036">
    <property type="term" value="P:actin cytoskeleton organization"/>
    <property type="evidence" value="ECO:0007669"/>
    <property type="project" value="TreeGrafter"/>
</dbReference>
<dbReference type="FunFam" id="2.10.110.10:FF:000105">
    <property type="entry name" value="Similar to LIM domain-containing protein"/>
    <property type="match status" value="1"/>
</dbReference>
<dbReference type="CDD" id="cd08368">
    <property type="entry name" value="LIM"/>
    <property type="match status" value="1"/>
</dbReference>
<dbReference type="GO" id="GO:0046872">
    <property type="term" value="F:metal ion binding"/>
    <property type="evidence" value="ECO:0007669"/>
    <property type="project" value="UniProtKB-KW"/>
</dbReference>
<feature type="compositionally biased region" description="Low complexity" evidence="5">
    <location>
        <begin position="582"/>
        <end position="593"/>
    </location>
</feature>
<evidence type="ECO:0000256" key="5">
    <source>
        <dbReference type="SAM" id="MobiDB-lite"/>
    </source>
</evidence>
<feature type="compositionally biased region" description="Low complexity" evidence="5">
    <location>
        <begin position="608"/>
        <end position="635"/>
    </location>
</feature>
<dbReference type="GO" id="GO:0003779">
    <property type="term" value="F:actin binding"/>
    <property type="evidence" value="ECO:0007669"/>
    <property type="project" value="TreeGrafter"/>
</dbReference>
<accession>A0A8S8ZS66</accession>
<sequence>MASESFMPTVKCSSCGCQVPISMMGEHVCAGSSDTDEKADPSSADEPASTAPPAPATSLFGRLNPFSALSAEQPPAPQVDTSVGDRLSTGPSQDTRGSISLSPKTQNARPGLGDDSQPMRRPSTFATGNEKDRAPNLLQRMNSMTPGPFDTDRRPSASGRSVSDFRPTTPLGRSMTDLRPNTPARSMTDLRPNTPARSMTDLAPNTPARSMTNLRPNTPAGNMADLRPTTPIERPGTSASNISAGPGNPLTPMRGNGPEGFGPLPRGPPPNGLSPSGPPPTGPPPPGPVQQDLKPDDALTMLNRAETFPRPNQTPEPPHRTPSAPGFRPERPRRPSEAARDAGRGPMPGPVPGPMSGTMLGPRPGAMPGPIPMTNDRMRRPSRGPDTSRPPPPRTGLVRARTTGPDGAPAVPAINLAEEFGVGNPYHQPSESVSSNGSSQASSQGSSQGNTMERRPSQASQASSRTSPPRSVASSGRKGSDTPTLDSSVTDLQSVADEDGGKLTRTPSTQSVPYDGGIPQALRKLRPPPLSKRPPPPDGGYDPRIDPRLQRNKSPLASPALDLSGLDDPMNRQFDRGVSTQPAPSASPLLASATIERRDRSSTATANSQQERPPSQSSQRPTERSSSQSLSAPEEQQQEEEPSQPESPASPAEERNEPQIKTQTKERQPSQSSQPAEPPSAKPNEEQQEPKTQTSPRAPGQDERPRRSIDRTAKLDQDRERAPSQPRQPPVTTSSRGDCKGCNLPITGKSISSADGRLTGRYHKACFVCFNCHQPFSSATFYVHQDRPYCERHYHELNGSLCGSCDNGIEGQYLEDERRRKHHIGCFRCGDCKLVLKDGYFEVHGKAYCEKDAWRRVQWLANNGGGPGRKPPPPGPRFGPPGAAGPPRTGPMGPGMGGMGRPGMGPMGPMGMGPGAHGLPPPGMPRMEKRMTRLGMM</sequence>
<dbReference type="FunFam" id="2.10.110.10:FF:000119">
    <property type="entry name" value="LIM domain protein"/>
    <property type="match status" value="1"/>
</dbReference>